<dbReference type="EMBL" id="JBFOLK010000011">
    <property type="protein sequence ID" value="KAL2475143.1"/>
    <property type="molecule type" value="Genomic_DNA"/>
</dbReference>
<dbReference type="Pfam" id="PF04195">
    <property type="entry name" value="Transposase_28"/>
    <property type="match status" value="1"/>
</dbReference>
<evidence type="ECO:0000313" key="4">
    <source>
        <dbReference type="Proteomes" id="UP001604336"/>
    </source>
</evidence>
<proteinExistence type="predicted"/>
<organism evidence="3 4">
    <name type="scientific">Abeliophyllum distichum</name>
    <dbReference type="NCBI Taxonomy" id="126358"/>
    <lineage>
        <taxon>Eukaryota</taxon>
        <taxon>Viridiplantae</taxon>
        <taxon>Streptophyta</taxon>
        <taxon>Embryophyta</taxon>
        <taxon>Tracheophyta</taxon>
        <taxon>Spermatophyta</taxon>
        <taxon>Magnoliopsida</taxon>
        <taxon>eudicotyledons</taxon>
        <taxon>Gunneridae</taxon>
        <taxon>Pentapetalae</taxon>
        <taxon>asterids</taxon>
        <taxon>lamiids</taxon>
        <taxon>Lamiales</taxon>
        <taxon>Oleaceae</taxon>
        <taxon>Forsythieae</taxon>
        <taxon>Abeliophyllum</taxon>
    </lineage>
</organism>
<name>A0ABD1QFZ2_9LAMI</name>
<dbReference type="AlphaFoldDB" id="A0ABD1QFZ2"/>
<feature type="region of interest" description="Disordered" evidence="1">
    <location>
        <begin position="313"/>
        <end position="334"/>
    </location>
</feature>
<evidence type="ECO:0000259" key="2">
    <source>
        <dbReference type="Pfam" id="PF04195"/>
    </source>
</evidence>
<dbReference type="InterPro" id="IPR007321">
    <property type="entry name" value="Transposase_28"/>
</dbReference>
<sequence length="363" mass="39739">MSSSAIGGDALGRVGGEASPFVSSFMEGVLPIRGMDGSTGEAIPIDAASSLREADDQFRVDVVRWATLDVPSIMVEEDLMKLREAYRIPADIEVILSGPNERACFSRRGCTALHLNAFVSGMRLPLHPMLRRILRAYDLAPTQVTPNGWSQMVGGMYLWFRHSFSMEMPLHVFQTIYQPRNLLKNKGRKDEAGCRKSHGFGCPVIGRGCLTEPDLDVPNVYGIAKDTSQRKVTEDLSREENREAVEASKIIEVDDVLEGKVPLSRKRKVRASGTRTSQARENTVEVVDNYTVCSAPSLQRTLAINTLGKVVLKGPSKSTQAPGGGDGGPYDSKKRFRELIGAPCARVPDDALRNLPFYPSMGA</sequence>
<accession>A0ABD1QFZ2</accession>
<keyword evidence="4" id="KW-1185">Reference proteome</keyword>
<gene>
    <name evidence="3" type="ORF">Adt_35879</name>
</gene>
<protein>
    <recommendedName>
        <fullName evidence="2">Transposase (putative) gypsy type domain-containing protein</fullName>
    </recommendedName>
</protein>
<feature type="domain" description="Transposase (putative) gypsy type" evidence="2">
    <location>
        <begin position="114"/>
        <end position="177"/>
    </location>
</feature>
<evidence type="ECO:0000256" key="1">
    <source>
        <dbReference type="SAM" id="MobiDB-lite"/>
    </source>
</evidence>
<reference evidence="4" key="1">
    <citation type="submission" date="2024-07" db="EMBL/GenBank/DDBJ databases">
        <title>Two chromosome-level genome assemblies of Korean endemic species Abeliophyllum distichum and Forsythia ovata (Oleaceae).</title>
        <authorList>
            <person name="Jang H."/>
        </authorList>
    </citation>
    <scope>NUCLEOTIDE SEQUENCE [LARGE SCALE GENOMIC DNA]</scope>
</reference>
<dbReference type="Proteomes" id="UP001604336">
    <property type="component" value="Unassembled WGS sequence"/>
</dbReference>
<evidence type="ECO:0000313" key="3">
    <source>
        <dbReference type="EMBL" id="KAL2475143.1"/>
    </source>
</evidence>
<comment type="caution">
    <text evidence="3">The sequence shown here is derived from an EMBL/GenBank/DDBJ whole genome shotgun (WGS) entry which is preliminary data.</text>
</comment>